<dbReference type="Pfam" id="PF01636">
    <property type="entry name" value="APH"/>
    <property type="match status" value="1"/>
</dbReference>
<evidence type="ECO:0000313" key="2">
    <source>
        <dbReference type="EMBL" id="HHL43503.1"/>
    </source>
</evidence>
<comment type="caution">
    <text evidence="2">The sequence shown here is derived from an EMBL/GenBank/DDBJ whole genome shotgun (WGS) entry which is preliminary data.</text>
</comment>
<sequence>MKFTAVWFPALKFPNIKTTKIELSVQNGPITDQAAPVRPGEEIDIRSLTDWLKGTSLQLQGLPTVTQYSGGVSNWTYCLSYENRDVILRRGPEGRKAKGAHDMGREYRLQKAIKPVYRYVPEMLAYCDDKDVIGAEFYIMEKINGVIARRNFPKSVSPDPQTAQTLCHNLLDALVELHQVDYKAAGLEHLAKGTGYIRRQIEGWNKRYVRAKTWNVPSAKFIRQWLASNIPAQETICLTHNDFRFDNAVLDPDDLTNIIGILDWELATLGDPHMDLGNMLAYWVNRDDGFFGQAIRRQPTHLEGMLTRQQVIDYYCKKRNIEVEDFTFYEVYGLFRLSVIAQQIYYRYHHKQTRNPAYKHFWLFVHYMHKRCKQAIRNQGKTET</sequence>
<evidence type="ECO:0000259" key="1">
    <source>
        <dbReference type="Pfam" id="PF01636"/>
    </source>
</evidence>
<dbReference type="Gene3D" id="3.30.200.20">
    <property type="entry name" value="Phosphorylase Kinase, domain 1"/>
    <property type="match status" value="1"/>
</dbReference>
<dbReference type="PANTHER" id="PTHR47829:SF1">
    <property type="entry name" value="HAD FAMILY PHOSPHATASE"/>
    <property type="match status" value="1"/>
</dbReference>
<dbReference type="EMBL" id="DRMJ01000406">
    <property type="protein sequence ID" value="HHL43503.1"/>
    <property type="molecule type" value="Genomic_DNA"/>
</dbReference>
<dbReference type="InterPro" id="IPR011009">
    <property type="entry name" value="Kinase-like_dom_sf"/>
</dbReference>
<organism evidence="2">
    <name type="scientific">Hellea balneolensis</name>
    <dbReference type="NCBI Taxonomy" id="287478"/>
    <lineage>
        <taxon>Bacteria</taxon>
        <taxon>Pseudomonadati</taxon>
        <taxon>Pseudomonadota</taxon>
        <taxon>Alphaproteobacteria</taxon>
        <taxon>Maricaulales</taxon>
        <taxon>Robiginitomaculaceae</taxon>
        <taxon>Hellea</taxon>
    </lineage>
</organism>
<dbReference type="InterPro" id="IPR041726">
    <property type="entry name" value="ACAD10_11_N"/>
</dbReference>
<dbReference type="InterPro" id="IPR002575">
    <property type="entry name" value="Aminoglycoside_PTrfase"/>
</dbReference>
<name>A0A7C5R1C7_9PROT</name>
<dbReference type="Gene3D" id="3.90.1200.10">
    <property type="match status" value="1"/>
</dbReference>
<reference evidence="2" key="1">
    <citation type="journal article" date="2020" name="mSystems">
        <title>Genome- and Community-Level Interaction Insights into Carbon Utilization and Element Cycling Functions of Hydrothermarchaeota in Hydrothermal Sediment.</title>
        <authorList>
            <person name="Zhou Z."/>
            <person name="Liu Y."/>
            <person name="Xu W."/>
            <person name="Pan J."/>
            <person name="Luo Z.H."/>
            <person name="Li M."/>
        </authorList>
    </citation>
    <scope>NUCLEOTIDE SEQUENCE [LARGE SCALE GENOMIC DNA]</scope>
    <source>
        <strain evidence="2">HyVt-485</strain>
    </source>
</reference>
<dbReference type="Proteomes" id="UP000885830">
    <property type="component" value="Unassembled WGS sequence"/>
</dbReference>
<dbReference type="SUPFAM" id="SSF56112">
    <property type="entry name" value="Protein kinase-like (PK-like)"/>
    <property type="match status" value="1"/>
</dbReference>
<gene>
    <name evidence="2" type="ORF">ENJ42_07795</name>
</gene>
<dbReference type="CDD" id="cd05154">
    <property type="entry name" value="ACAD10_11_N-like"/>
    <property type="match status" value="1"/>
</dbReference>
<dbReference type="PANTHER" id="PTHR47829">
    <property type="entry name" value="HYDROLASE, PUTATIVE (AFU_ORTHOLOGUE AFUA_1G12880)-RELATED"/>
    <property type="match status" value="1"/>
</dbReference>
<accession>A0A7C5R1C7</accession>
<proteinExistence type="predicted"/>
<protein>
    <submittedName>
        <fullName evidence="2">Phosphotransferase family protein</fullName>
    </submittedName>
</protein>
<dbReference type="InterPro" id="IPR052898">
    <property type="entry name" value="ACAD10-like"/>
</dbReference>
<feature type="domain" description="Aminoglycoside phosphotransferase" evidence="1">
    <location>
        <begin position="64"/>
        <end position="298"/>
    </location>
</feature>
<dbReference type="AlphaFoldDB" id="A0A7C5R1C7"/>